<keyword evidence="15" id="KW-1185">Reference proteome</keyword>
<dbReference type="Pfam" id="PF25917">
    <property type="entry name" value="BSH_RND"/>
    <property type="match status" value="1"/>
</dbReference>
<feature type="domain" description="Multidrug resistance protein MdtA-like alpha-helical hairpin" evidence="10">
    <location>
        <begin position="108"/>
        <end position="184"/>
    </location>
</feature>
<protein>
    <submittedName>
        <fullName evidence="14">Efflux transporter MFP subunit, RND family</fullName>
    </submittedName>
</protein>
<dbReference type="PANTHER" id="PTHR30469">
    <property type="entry name" value="MULTIDRUG RESISTANCE PROTEIN MDTA"/>
    <property type="match status" value="1"/>
</dbReference>
<dbReference type="Gene3D" id="2.40.420.20">
    <property type="match status" value="1"/>
</dbReference>
<dbReference type="SUPFAM" id="SSF111369">
    <property type="entry name" value="HlyD-like secretion proteins"/>
    <property type="match status" value="1"/>
</dbReference>
<feature type="domain" description="Multidrug resistance protein MdtA-like C-terminal permuted SH3" evidence="13">
    <location>
        <begin position="322"/>
        <end position="382"/>
    </location>
</feature>
<evidence type="ECO:0000256" key="7">
    <source>
        <dbReference type="ARBA" id="ARBA00023136"/>
    </source>
</evidence>
<accession>A0A1U9JWF0</accession>
<dbReference type="InterPro" id="IPR058624">
    <property type="entry name" value="MdtA-like_HH"/>
</dbReference>
<evidence type="ECO:0000256" key="2">
    <source>
        <dbReference type="ARBA" id="ARBA00009477"/>
    </source>
</evidence>
<dbReference type="InterPro" id="IPR030190">
    <property type="entry name" value="MacA_alpha-hairpin_sf"/>
</dbReference>
<keyword evidence="7" id="KW-0472">Membrane</keyword>
<sequence>MIFDKKKRNLILGGVGALLVLFVIKSLFFGTGQVTYLTTAAKKGTIEENVLATGIVKPHRLVAVGARATGRIVSLKVAAGDMVKEGDLLAEIDPITQQNDLKNKEAALANNRARLAEQQAQLVLAGQNLARKTTMLKNQAVSKADHDAAETEVKVREAQINALKAQITQSEVDVETARVNLGYTRVTAPFDGTVLATVVQEGQNVNAVQSAPTIVILGDLSKMTVRTQISEADIVQVKSGQDLWFNVIGNMNRRYNGRLEAIEPAPESIRNDISFNASAGTSSSASNAAIYYNGLFTIDNADGALRTYMTAEVHIVLGHAKDALLIPADSLGARDKQGLYTVRVLQDNGKIVEKQVKTGLNNKVMVQVLSGLEEGNKVITGERGGNGTPGNTGRRRGRVL</sequence>
<dbReference type="GO" id="GO:0019898">
    <property type="term" value="C:extrinsic component of membrane"/>
    <property type="evidence" value="ECO:0007669"/>
    <property type="project" value="InterPro"/>
</dbReference>
<keyword evidence="3" id="KW-0813">Transport</keyword>
<dbReference type="EMBL" id="CP017315">
    <property type="protein sequence ID" value="AQS42212.1"/>
    <property type="molecule type" value="Genomic_DNA"/>
</dbReference>
<evidence type="ECO:0000259" key="11">
    <source>
        <dbReference type="Pfam" id="PF25917"/>
    </source>
</evidence>
<dbReference type="KEGG" id="thd:BHV28_15320"/>
<dbReference type="Pfam" id="PF25944">
    <property type="entry name" value="Beta-barrel_RND"/>
    <property type="match status" value="1"/>
</dbReference>
<reference evidence="14 15" key="1">
    <citation type="journal article" date="2010" name="Science">
        <title>Genomic comparison of the ants Camponotus floridanus and Harpegnathos saltator.</title>
        <authorList>
            <person name="Bonasio R."/>
            <person name="Zhang G."/>
            <person name="Ye C."/>
            <person name="Mutti N.S."/>
            <person name="Fang X."/>
            <person name="Qin N."/>
            <person name="Donahue G."/>
            <person name="Yang P."/>
            <person name="Li Q."/>
            <person name="Li C."/>
            <person name="Zhang P."/>
            <person name="Huang Z."/>
            <person name="Berger S.L."/>
            <person name="Reinberg D."/>
            <person name="Wang J."/>
            <person name="Liebig J."/>
        </authorList>
    </citation>
    <scope>NUCLEOTIDE SEQUENCE [LARGE SCALE GENOMIC DNA]</scope>
    <source>
        <strain evidence="14 15">Hsal</strain>
    </source>
</reference>
<evidence type="ECO:0000259" key="13">
    <source>
        <dbReference type="Pfam" id="PF25967"/>
    </source>
</evidence>
<dbReference type="GO" id="GO:0015562">
    <property type="term" value="F:efflux transmembrane transporter activity"/>
    <property type="evidence" value="ECO:0007669"/>
    <property type="project" value="TreeGrafter"/>
</dbReference>
<dbReference type="AlphaFoldDB" id="A0A1U9JWF0"/>
<gene>
    <name evidence="14" type="ORF">BHV28_15320</name>
</gene>
<evidence type="ECO:0000313" key="14">
    <source>
        <dbReference type="EMBL" id="AQS42212.1"/>
    </source>
</evidence>
<dbReference type="NCBIfam" id="TIGR01730">
    <property type="entry name" value="RND_mfp"/>
    <property type="match status" value="1"/>
</dbReference>
<organism evidence="14 15">
    <name type="scientific">Candidatus Tokpelaia hoelldobleri</name>
    <dbReference type="NCBI Taxonomy" id="1902579"/>
    <lineage>
        <taxon>Bacteria</taxon>
        <taxon>Pseudomonadati</taxon>
        <taxon>Pseudomonadota</taxon>
        <taxon>Alphaproteobacteria</taxon>
        <taxon>Hyphomicrobiales</taxon>
        <taxon>Candidatus Tokpelaia</taxon>
    </lineage>
</organism>
<feature type="domain" description="Multidrug resistance protein MdtA-like beta-barrel" evidence="12">
    <location>
        <begin position="223"/>
        <end position="277"/>
    </location>
</feature>
<keyword evidence="4" id="KW-1003">Cell membrane</keyword>
<dbReference type="Proteomes" id="UP000188912">
    <property type="component" value="Chromosome"/>
</dbReference>
<dbReference type="Gene3D" id="2.40.30.170">
    <property type="match status" value="1"/>
</dbReference>
<evidence type="ECO:0000256" key="8">
    <source>
        <dbReference type="SAM" id="Coils"/>
    </source>
</evidence>
<evidence type="ECO:0000256" key="3">
    <source>
        <dbReference type="ARBA" id="ARBA00022448"/>
    </source>
</evidence>
<keyword evidence="5" id="KW-0997">Cell inner membrane</keyword>
<evidence type="ECO:0000256" key="9">
    <source>
        <dbReference type="SAM" id="MobiDB-lite"/>
    </source>
</evidence>
<dbReference type="InterPro" id="IPR006143">
    <property type="entry name" value="RND_pump_MFP"/>
</dbReference>
<evidence type="ECO:0000259" key="10">
    <source>
        <dbReference type="Pfam" id="PF25876"/>
    </source>
</evidence>
<dbReference type="Gene3D" id="6.10.140.1990">
    <property type="match status" value="1"/>
</dbReference>
<evidence type="ECO:0000259" key="12">
    <source>
        <dbReference type="Pfam" id="PF25944"/>
    </source>
</evidence>
<dbReference type="Gene3D" id="2.40.50.100">
    <property type="match status" value="1"/>
</dbReference>
<dbReference type="InterPro" id="IPR058625">
    <property type="entry name" value="MdtA-like_BSH"/>
</dbReference>
<name>A0A1U9JWF0_9HYPH</name>
<proteinExistence type="inferred from homology"/>
<feature type="region of interest" description="Disordered" evidence="9">
    <location>
        <begin position="378"/>
        <end position="400"/>
    </location>
</feature>
<comment type="similarity">
    <text evidence="2">Belongs to the membrane fusion protein (MFP) (TC 8.A.1) family.</text>
</comment>
<reference evidence="14 15" key="2">
    <citation type="journal article" date="2016" name="Sci. Rep.">
        <title>The genome of Rhizobiales bacteria in predatory ants reveals urease gene functions but no genes for nitrogen fixation.</title>
        <authorList>
            <person name="Neuvonen M.M."/>
            <person name="Tamarit D."/>
            <person name="Naslund K."/>
            <person name="Liebig J."/>
            <person name="Feldhaar H."/>
            <person name="Moran N.A."/>
            <person name="Guy L."/>
            <person name="Andersson S.G."/>
        </authorList>
    </citation>
    <scope>NUCLEOTIDE SEQUENCE [LARGE SCALE GENOMIC DNA]</scope>
    <source>
        <strain evidence="14 15">Hsal</strain>
    </source>
</reference>
<dbReference type="GO" id="GO:1990195">
    <property type="term" value="C:macrolide transmembrane transporter complex"/>
    <property type="evidence" value="ECO:0007669"/>
    <property type="project" value="InterPro"/>
</dbReference>
<evidence type="ECO:0000256" key="1">
    <source>
        <dbReference type="ARBA" id="ARBA00004236"/>
    </source>
</evidence>
<dbReference type="STRING" id="1902579.BHV28_15320"/>
<feature type="domain" description="Multidrug resistance protein MdtA-like barrel-sandwich hybrid" evidence="11">
    <location>
        <begin position="61"/>
        <end position="216"/>
    </location>
</feature>
<dbReference type="Pfam" id="PF25876">
    <property type="entry name" value="HH_MFP_RND"/>
    <property type="match status" value="1"/>
</dbReference>
<feature type="coiled-coil region" evidence="8">
    <location>
        <begin position="146"/>
        <end position="180"/>
    </location>
</feature>
<dbReference type="GO" id="GO:1990281">
    <property type="term" value="C:efflux pump complex"/>
    <property type="evidence" value="ECO:0007669"/>
    <property type="project" value="TreeGrafter"/>
</dbReference>
<evidence type="ECO:0000313" key="15">
    <source>
        <dbReference type="Proteomes" id="UP000188912"/>
    </source>
</evidence>
<dbReference type="InterPro" id="IPR058626">
    <property type="entry name" value="MdtA-like_b-barrel"/>
</dbReference>
<dbReference type="PANTHER" id="PTHR30469:SF33">
    <property type="entry name" value="SLR1207 PROTEIN"/>
    <property type="match status" value="1"/>
</dbReference>
<comment type="subcellular location">
    <subcellularLocation>
        <location evidence="1">Cell membrane</location>
    </subcellularLocation>
</comment>
<evidence type="ECO:0000256" key="4">
    <source>
        <dbReference type="ARBA" id="ARBA00022475"/>
    </source>
</evidence>
<keyword evidence="6 8" id="KW-0175">Coiled coil</keyword>
<evidence type="ECO:0000256" key="5">
    <source>
        <dbReference type="ARBA" id="ARBA00022519"/>
    </source>
</evidence>
<dbReference type="GO" id="GO:1990961">
    <property type="term" value="P:xenobiotic detoxification by transmembrane export across the plasma membrane"/>
    <property type="evidence" value="ECO:0007669"/>
    <property type="project" value="InterPro"/>
</dbReference>
<dbReference type="GO" id="GO:0030313">
    <property type="term" value="C:cell envelope"/>
    <property type="evidence" value="ECO:0007669"/>
    <property type="project" value="UniProtKB-SubCell"/>
</dbReference>
<dbReference type="InterPro" id="IPR058627">
    <property type="entry name" value="MdtA-like_C"/>
</dbReference>
<evidence type="ECO:0000256" key="6">
    <source>
        <dbReference type="ARBA" id="ARBA00023054"/>
    </source>
</evidence>
<dbReference type="Pfam" id="PF25967">
    <property type="entry name" value="RND-MFP_C"/>
    <property type="match status" value="1"/>
</dbReference>